<evidence type="ECO:0000313" key="2">
    <source>
        <dbReference type="EMBL" id="ABR47976.1"/>
    </source>
</evidence>
<keyword evidence="1" id="KW-1133">Transmembrane helix</keyword>
<dbReference type="AlphaFoldDB" id="A6TP58"/>
<name>A6TP58_ALKMQ</name>
<organism evidence="2 3">
    <name type="scientific">Alkaliphilus metalliredigens (strain QYMF)</name>
    <dbReference type="NCBI Taxonomy" id="293826"/>
    <lineage>
        <taxon>Bacteria</taxon>
        <taxon>Bacillati</taxon>
        <taxon>Bacillota</taxon>
        <taxon>Clostridia</taxon>
        <taxon>Peptostreptococcales</taxon>
        <taxon>Natronincolaceae</taxon>
        <taxon>Alkaliphilus</taxon>
    </lineage>
</organism>
<dbReference type="RefSeq" id="WP_012063011.1">
    <property type="nucleotide sequence ID" value="NC_009633.1"/>
</dbReference>
<protein>
    <submittedName>
        <fullName evidence="2">Uncharacterized protein</fullName>
    </submittedName>
</protein>
<keyword evidence="3" id="KW-1185">Reference proteome</keyword>
<dbReference type="EMBL" id="CP000724">
    <property type="protein sequence ID" value="ABR47976.1"/>
    <property type="molecule type" value="Genomic_DNA"/>
</dbReference>
<dbReference type="OrthoDB" id="2087825at2"/>
<sequence length="90" mass="10484">MKSEKFIKNWIRYRQEGKEKYVGKRSILIAVSILVGQSAAKLYRGELGFFNFSNLILIFVVSYIAARIGATNGWNRYEKKYSKLINDIEE</sequence>
<feature type="transmembrane region" description="Helical" evidence="1">
    <location>
        <begin position="21"/>
        <end position="40"/>
    </location>
</feature>
<evidence type="ECO:0000256" key="1">
    <source>
        <dbReference type="SAM" id="Phobius"/>
    </source>
</evidence>
<dbReference type="STRING" id="293826.Amet_1806"/>
<feature type="transmembrane region" description="Helical" evidence="1">
    <location>
        <begin position="52"/>
        <end position="70"/>
    </location>
</feature>
<evidence type="ECO:0000313" key="3">
    <source>
        <dbReference type="Proteomes" id="UP000001572"/>
    </source>
</evidence>
<keyword evidence="1" id="KW-0812">Transmembrane</keyword>
<dbReference type="Proteomes" id="UP000001572">
    <property type="component" value="Chromosome"/>
</dbReference>
<dbReference type="HOGENOM" id="CLU_2434363_0_0_9"/>
<gene>
    <name evidence="2" type="ordered locus">Amet_1806</name>
</gene>
<reference evidence="3" key="1">
    <citation type="journal article" date="2016" name="Genome Announc.">
        <title>Complete genome sequence of Alkaliphilus metalliredigens strain QYMF, an alkaliphilic and metal-reducing bacterium isolated from borax-contaminated leachate ponds.</title>
        <authorList>
            <person name="Hwang C."/>
            <person name="Copeland A."/>
            <person name="Lucas S."/>
            <person name="Lapidus A."/>
            <person name="Barry K."/>
            <person name="Detter J.C."/>
            <person name="Glavina Del Rio T."/>
            <person name="Hammon N."/>
            <person name="Israni S."/>
            <person name="Dalin E."/>
            <person name="Tice H."/>
            <person name="Pitluck S."/>
            <person name="Chertkov O."/>
            <person name="Brettin T."/>
            <person name="Bruce D."/>
            <person name="Han C."/>
            <person name="Schmutz J."/>
            <person name="Larimer F."/>
            <person name="Land M.L."/>
            <person name="Hauser L."/>
            <person name="Kyrpides N."/>
            <person name="Mikhailova N."/>
            <person name="Ye Q."/>
            <person name="Zhou J."/>
            <person name="Richardson P."/>
            <person name="Fields M.W."/>
        </authorList>
    </citation>
    <scope>NUCLEOTIDE SEQUENCE [LARGE SCALE GENOMIC DNA]</scope>
    <source>
        <strain evidence="3">QYMF</strain>
    </source>
</reference>
<dbReference type="KEGG" id="amt:Amet_1806"/>
<accession>A6TP58</accession>
<proteinExistence type="predicted"/>
<keyword evidence="1" id="KW-0472">Membrane</keyword>